<keyword evidence="2" id="KW-1133">Transmembrane helix</keyword>
<dbReference type="AlphaFoldDB" id="A0A5J9SQ02"/>
<proteinExistence type="predicted"/>
<dbReference type="Gramene" id="TVU01034">
    <property type="protein sequence ID" value="TVU01034"/>
    <property type="gene ID" value="EJB05_53515"/>
</dbReference>
<feature type="compositionally biased region" description="Gly residues" evidence="1">
    <location>
        <begin position="98"/>
        <end position="137"/>
    </location>
</feature>
<comment type="caution">
    <text evidence="3">The sequence shown here is derived from an EMBL/GenBank/DDBJ whole genome shotgun (WGS) entry which is preliminary data.</text>
</comment>
<dbReference type="OrthoDB" id="678265at2759"/>
<feature type="non-terminal residue" evidence="3">
    <location>
        <position position="1"/>
    </location>
</feature>
<keyword evidence="2" id="KW-0812">Transmembrane</keyword>
<dbReference type="Proteomes" id="UP000324897">
    <property type="component" value="Unassembled WGS sequence"/>
</dbReference>
<evidence type="ECO:0000313" key="4">
    <source>
        <dbReference type="Proteomes" id="UP000324897"/>
    </source>
</evidence>
<evidence type="ECO:0000256" key="1">
    <source>
        <dbReference type="SAM" id="MobiDB-lite"/>
    </source>
</evidence>
<evidence type="ECO:0000313" key="3">
    <source>
        <dbReference type="EMBL" id="TVU01034.1"/>
    </source>
</evidence>
<feature type="transmembrane region" description="Helical" evidence="2">
    <location>
        <begin position="346"/>
        <end position="366"/>
    </location>
</feature>
<feature type="region of interest" description="Disordered" evidence="1">
    <location>
        <begin position="19"/>
        <end position="53"/>
    </location>
</feature>
<protein>
    <submittedName>
        <fullName evidence="3">Uncharacterized protein</fullName>
    </submittedName>
</protein>
<feature type="transmembrane region" description="Helical" evidence="2">
    <location>
        <begin position="312"/>
        <end position="334"/>
    </location>
</feature>
<keyword evidence="4" id="KW-1185">Reference proteome</keyword>
<dbReference type="EMBL" id="RWGY01000503">
    <property type="protein sequence ID" value="TVU01034.1"/>
    <property type="molecule type" value="Genomic_DNA"/>
</dbReference>
<reference evidence="3 4" key="1">
    <citation type="journal article" date="2019" name="Sci. Rep.">
        <title>A high-quality genome of Eragrostis curvula grass provides insights into Poaceae evolution and supports new strategies to enhance forage quality.</title>
        <authorList>
            <person name="Carballo J."/>
            <person name="Santos B.A.C.M."/>
            <person name="Zappacosta D."/>
            <person name="Garbus I."/>
            <person name="Selva J.P."/>
            <person name="Gallo C.A."/>
            <person name="Diaz A."/>
            <person name="Albertini E."/>
            <person name="Caccamo M."/>
            <person name="Echenique V."/>
        </authorList>
    </citation>
    <scope>NUCLEOTIDE SEQUENCE [LARGE SCALE GENOMIC DNA]</scope>
    <source>
        <strain evidence="4">cv. Victoria</strain>
        <tissue evidence="3">Leaf</tissue>
    </source>
</reference>
<organism evidence="3 4">
    <name type="scientific">Eragrostis curvula</name>
    <name type="common">weeping love grass</name>
    <dbReference type="NCBI Taxonomy" id="38414"/>
    <lineage>
        <taxon>Eukaryota</taxon>
        <taxon>Viridiplantae</taxon>
        <taxon>Streptophyta</taxon>
        <taxon>Embryophyta</taxon>
        <taxon>Tracheophyta</taxon>
        <taxon>Spermatophyta</taxon>
        <taxon>Magnoliopsida</taxon>
        <taxon>Liliopsida</taxon>
        <taxon>Poales</taxon>
        <taxon>Poaceae</taxon>
        <taxon>PACMAD clade</taxon>
        <taxon>Chloridoideae</taxon>
        <taxon>Eragrostideae</taxon>
        <taxon>Eragrostidinae</taxon>
        <taxon>Eragrostis</taxon>
    </lineage>
</organism>
<gene>
    <name evidence="3" type="ORF">EJB05_53515</name>
</gene>
<feature type="transmembrane region" description="Helical" evidence="2">
    <location>
        <begin position="378"/>
        <end position="398"/>
    </location>
</feature>
<accession>A0A5J9SQ02</accession>
<sequence length="433" mass="46276">MSSSSILFSSMSFTHLPVNRGRATTHPFPRVELNRTTTNPAPPHGGSRSRRPPFLLAYSRNVPIGRGRVGAVVDRDDLVGRRGGDLCGGASVILSGDGGVPASGGGGDGVPPSSGGGRGAGGGGGGGGGESGNAGGGDGEHPPFKSLLVRILTKPKLDEPPWCFDWLAEYATMVFRLLASNSEGAVLSVLGIVVEDNLRCPSSFDVPSSRMDAVNSMDVEGRGSSDNYNTERRSAWNRFVQFVNNVTTNWGRMMAPAGTPPDVNRKKGLLGSFYTIAEKLFIFCGGLVIWSLQYPLGSNARRTFDDPGMQGIIIASFVSFFVSCILAPLAAYLKESESIQGAGIKIFKWLFLIVLLGLCAELSVILRFCADIRKPVMWSLGIVGSIAIVLIWAWVFYIEVPQQETSYLTENEMLLEMHAPSEPTSFTPSLPPV</sequence>
<keyword evidence="2" id="KW-0472">Membrane</keyword>
<feature type="region of interest" description="Disordered" evidence="1">
    <location>
        <begin position="98"/>
        <end position="140"/>
    </location>
</feature>
<feature type="transmembrane region" description="Helical" evidence="2">
    <location>
        <begin position="273"/>
        <end position="292"/>
    </location>
</feature>
<name>A0A5J9SQ02_9POAL</name>
<evidence type="ECO:0000256" key="2">
    <source>
        <dbReference type="SAM" id="Phobius"/>
    </source>
</evidence>